<dbReference type="RefSeq" id="XP_013793310.1">
    <property type="nucleotide sequence ID" value="XM_013937856.1"/>
</dbReference>
<evidence type="ECO:0000313" key="2">
    <source>
        <dbReference type="RefSeq" id="XP_013793310.1"/>
    </source>
</evidence>
<dbReference type="Pfam" id="PF07165">
    <property type="entry name" value="DUF1397"/>
    <property type="match status" value="1"/>
</dbReference>
<proteinExistence type="predicted"/>
<evidence type="ECO:0000313" key="1">
    <source>
        <dbReference type="Proteomes" id="UP000694941"/>
    </source>
</evidence>
<accession>A0ABM1C316</accession>
<sequence length="196" mass="22422">MDYTDDPNAIPINEEEIKEHCEKQYKAQKCLQKYAEDCLEGISKEAIKTYSSGIEEGLNMRCNNDGELHADFLEHGPCLREIFVKRYHCLTRLITRMYDVQNGGVPKEQSVNTACCSWLEFGRCSLNLTETSCGDKAANFIRRKAKVYTQKMVDLICKDTSPDTCRNMEKPKFLISPFVPFVNILNEQVNQDGTKS</sequence>
<dbReference type="Proteomes" id="UP000694941">
    <property type="component" value="Unplaced"/>
</dbReference>
<protein>
    <submittedName>
        <fullName evidence="2">Uncharacterized protein LOC106477267</fullName>
    </submittedName>
</protein>
<dbReference type="PANTHER" id="PTHR33964:SF1">
    <property type="entry name" value="RE45066P"/>
    <property type="match status" value="1"/>
</dbReference>
<name>A0ABM1C316_LIMPO</name>
<reference evidence="2" key="1">
    <citation type="submission" date="2025-08" db="UniProtKB">
        <authorList>
            <consortium name="RefSeq"/>
        </authorList>
    </citation>
    <scope>IDENTIFICATION</scope>
    <source>
        <tissue evidence="2">Muscle</tissue>
    </source>
</reference>
<keyword evidence="1" id="KW-1185">Reference proteome</keyword>
<gene>
    <name evidence="2" type="primary">LOC106477267</name>
</gene>
<organism evidence="1 2">
    <name type="scientific">Limulus polyphemus</name>
    <name type="common">Atlantic horseshoe crab</name>
    <dbReference type="NCBI Taxonomy" id="6850"/>
    <lineage>
        <taxon>Eukaryota</taxon>
        <taxon>Metazoa</taxon>
        <taxon>Ecdysozoa</taxon>
        <taxon>Arthropoda</taxon>
        <taxon>Chelicerata</taxon>
        <taxon>Merostomata</taxon>
        <taxon>Xiphosura</taxon>
        <taxon>Limulidae</taxon>
        <taxon>Limulus</taxon>
    </lineage>
</organism>
<dbReference type="InterPro" id="IPR009832">
    <property type="entry name" value="DUF1397"/>
</dbReference>
<dbReference type="GeneID" id="106477267"/>
<dbReference type="PANTHER" id="PTHR33964">
    <property type="entry name" value="RE45066P-RELATED"/>
    <property type="match status" value="1"/>
</dbReference>